<dbReference type="WBParaSite" id="PTRK_0001793900.1">
    <property type="protein sequence ID" value="PTRK_0001793900.1"/>
    <property type="gene ID" value="PTRK_0001793900"/>
</dbReference>
<evidence type="ECO:0000313" key="1">
    <source>
        <dbReference type="Proteomes" id="UP000038045"/>
    </source>
</evidence>
<dbReference type="AlphaFoldDB" id="A0A0N5A7F9"/>
<keyword evidence="1" id="KW-1185">Reference proteome</keyword>
<name>A0A0N5A7F9_PARTI</name>
<sequence>MRLSTTFLSKEENIPASRNCVTGLKFTVLINKMSIFYLYSIKFITSGQARSESVMDRNNSVVILKNIIYPDSSFTIESIKDNDSEVIKINIISIKSQSRNALLSDTFEVLDNTSIDVNMYDGFESKDAFNNKISDKYDVSEHSLSSNRPVSDVISKVLVIPSL</sequence>
<dbReference type="Proteomes" id="UP000038045">
    <property type="component" value="Unplaced"/>
</dbReference>
<accession>A0A0N5A7F9</accession>
<proteinExistence type="predicted"/>
<protein>
    <submittedName>
        <fullName evidence="2">MSP domain-containing protein</fullName>
    </submittedName>
</protein>
<organism evidence="1 2">
    <name type="scientific">Parastrongyloides trichosuri</name>
    <name type="common">Possum-specific nematode worm</name>
    <dbReference type="NCBI Taxonomy" id="131310"/>
    <lineage>
        <taxon>Eukaryota</taxon>
        <taxon>Metazoa</taxon>
        <taxon>Ecdysozoa</taxon>
        <taxon>Nematoda</taxon>
        <taxon>Chromadorea</taxon>
        <taxon>Rhabditida</taxon>
        <taxon>Tylenchina</taxon>
        <taxon>Panagrolaimomorpha</taxon>
        <taxon>Strongyloidoidea</taxon>
        <taxon>Strongyloididae</taxon>
        <taxon>Parastrongyloides</taxon>
    </lineage>
</organism>
<evidence type="ECO:0000313" key="2">
    <source>
        <dbReference type="WBParaSite" id="PTRK_0001793900.1"/>
    </source>
</evidence>
<reference evidence="2" key="1">
    <citation type="submission" date="2017-02" db="UniProtKB">
        <authorList>
            <consortium name="WormBaseParasite"/>
        </authorList>
    </citation>
    <scope>IDENTIFICATION</scope>
</reference>